<organism evidence="1 2">
    <name type="scientific">Ixodes persulcatus</name>
    <name type="common">Taiga tick</name>
    <dbReference type="NCBI Taxonomy" id="34615"/>
    <lineage>
        <taxon>Eukaryota</taxon>
        <taxon>Metazoa</taxon>
        <taxon>Ecdysozoa</taxon>
        <taxon>Arthropoda</taxon>
        <taxon>Chelicerata</taxon>
        <taxon>Arachnida</taxon>
        <taxon>Acari</taxon>
        <taxon>Parasitiformes</taxon>
        <taxon>Ixodida</taxon>
        <taxon>Ixodoidea</taxon>
        <taxon>Ixodidae</taxon>
        <taxon>Ixodinae</taxon>
        <taxon>Ixodes</taxon>
    </lineage>
</organism>
<evidence type="ECO:0000313" key="1">
    <source>
        <dbReference type="EMBL" id="KAG0414094.1"/>
    </source>
</evidence>
<accession>A0AC60P3X9</accession>
<name>A0AC60P3X9_IXOPE</name>
<reference evidence="1 2" key="1">
    <citation type="journal article" date="2020" name="Cell">
        <title>Large-Scale Comparative Analyses of Tick Genomes Elucidate Their Genetic Diversity and Vector Capacities.</title>
        <authorList>
            <consortium name="Tick Genome and Microbiome Consortium (TIGMIC)"/>
            <person name="Jia N."/>
            <person name="Wang J."/>
            <person name="Shi W."/>
            <person name="Du L."/>
            <person name="Sun Y."/>
            <person name="Zhan W."/>
            <person name="Jiang J.F."/>
            <person name="Wang Q."/>
            <person name="Zhang B."/>
            <person name="Ji P."/>
            <person name="Bell-Sakyi L."/>
            <person name="Cui X.M."/>
            <person name="Yuan T.T."/>
            <person name="Jiang B.G."/>
            <person name="Yang W.F."/>
            <person name="Lam T.T."/>
            <person name="Chang Q.C."/>
            <person name="Ding S.J."/>
            <person name="Wang X.J."/>
            <person name="Zhu J.G."/>
            <person name="Ruan X.D."/>
            <person name="Zhao L."/>
            <person name="Wei J.T."/>
            <person name="Ye R.Z."/>
            <person name="Que T.C."/>
            <person name="Du C.H."/>
            <person name="Zhou Y.H."/>
            <person name="Cheng J.X."/>
            <person name="Dai P.F."/>
            <person name="Guo W.B."/>
            <person name="Han X.H."/>
            <person name="Huang E.J."/>
            <person name="Li L.F."/>
            <person name="Wei W."/>
            <person name="Gao Y.C."/>
            <person name="Liu J.Z."/>
            <person name="Shao H.Z."/>
            <person name="Wang X."/>
            <person name="Wang C.C."/>
            <person name="Yang T.C."/>
            <person name="Huo Q.B."/>
            <person name="Li W."/>
            <person name="Chen H.Y."/>
            <person name="Chen S.E."/>
            <person name="Zhou L.G."/>
            <person name="Ni X.B."/>
            <person name="Tian J.H."/>
            <person name="Sheng Y."/>
            <person name="Liu T."/>
            <person name="Pan Y.S."/>
            <person name="Xia L.Y."/>
            <person name="Li J."/>
            <person name="Zhao F."/>
            <person name="Cao W.C."/>
        </authorList>
    </citation>
    <scope>NUCLEOTIDE SEQUENCE [LARGE SCALE GENOMIC DNA]</scope>
    <source>
        <strain evidence="1">Iper-2018</strain>
    </source>
</reference>
<proteinExistence type="predicted"/>
<gene>
    <name evidence="1" type="ORF">HPB47_008734</name>
</gene>
<dbReference type="Proteomes" id="UP000805193">
    <property type="component" value="Unassembled WGS sequence"/>
</dbReference>
<keyword evidence="2" id="KW-1185">Reference proteome</keyword>
<protein>
    <submittedName>
        <fullName evidence="1">Uncharacterized protein</fullName>
    </submittedName>
</protein>
<comment type="caution">
    <text evidence="1">The sequence shown here is derived from an EMBL/GenBank/DDBJ whole genome shotgun (WGS) entry which is preliminary data.</text>
</comment>
<dbReference type="EMBL" id="JABSTQ010011203">
    <property type="protein sequence ID" value="KAG0414094.1"/>
    <property type="molecule type" value="Genomic_DNA"/>
</dbReference>
<evidence type="ECO:0000313" key="2">
    <source>
        <dbReference type="Proteomes" id="UP000805193"/>
    </source>
</evidence>
<sequence>MVFLSLSSMPTTTTVGGFAAAVAVGIRCGGCLLKPGSSVGAVLAWQPHWTWPAMDTDSAETEPELDEGSAETEPELDEGSVSEKDWDSLPASGCQASESGGPADDQRNESGLGASAMSGDSDSMVTEQHSDDASSAVDIPEGKMEHDQAPQLETQVEQGQASVEQPRQPVAPERVFKVVIVGDSGVGKSCLLNRVCKNAFAPTFKSTIGVDFQVKSMTVDGRQVAMQLWDTAGQERFRSITKQYYRRADGVILVYDVSSETSFKNIRGWMCNLQEGVGGEVVLLLLGNKVDLTEVGEERQVSHLQGNKLAHEIGALFYETSAKTSMNVSEAIEHMASLLRIREDEEIDRVLWLKNDSKKQSCCK</sequence>